<comment type="caution">
    <text evidence="2">The sequence shown here is derived from an EMBL/GenBank/DDBJ whole genome shotgun (WGS) entry which is preliminary data.</text>
</comment>
<evidence type="ECO:0000313" key="2">
    <source>
        <dbReference type="EMBL" id="TQM80138.1"/>
    </source>
</evidence>
<keyword evidence="3" id="KW-1185">Reference proteome</keyword>
<dbReference type="Proteomes" id="UP000316628">
    <property type="component" value="Unassembled WGS sequence"/>
</dbReference>
<gene>
    <name evidence="2" type="ORF">FHX81_2461</name>
</gene>
<dbReference type="AlphaFoldDB" id="A0A543JBC2"/>
<organism evidence="2 3">
    <name type="scientific">Saccharothrix saharensis</name>
    <dbReference type="NCBI Taxonomy" id="571190"/>
    <lineage>
        <taxon>Bacteria</taxon>
        <taxon>Bacillati</taxon>
        <taxon>Actinomycetota</taxon>
        <taxon>Actinomycetes</taxon>
        <taxon>Pseudonocardiales</taxon>
        <taxon>Pseudonocardiaceae</taxon>
        <taxon>Saccharothrix</taxon>
    </lineage>
</organism>
<evidence type="ECO:0000313" key="3">
    <source>
        <dbReference type="Proteomes" id="UP000316628"/>
    </source>
</evidence>
<reference evidence="2 3" key="1">
    <citation type="submission" date="2019-06" db="EMBL/GenBank/DDBJ databases">
        <title>Sequencing the genomes of 1000 actinobacteria strains.</title>
        <authorList>
            <person name="Klenk H.-P."/>
        </authorList>
    </citation>
    <scope>NUCLEOTIDE SEQUENCE [LARGE SCALE GENOMIC DNA]</scope>
    <source>
        <strain evidence="2 3">DSM 45456</strain>
    </source>
</reference>
<dbReference type="Pfam" id="PF12079">
    <property type="entry name" value="DUF3558"/>
    <property type="match status" value="1"/>
</dbReference>
<proteinExistence type="predicted"/>
<sequence>MLAMLALVSACSPSVGTPTPETTTTAAAETSSPSAEPSSARPREVRLDGVQPCTLLTAEQLPALKIDRQGRPVTSDFYKTTACSWSVTGAGNRLVPVTKEGIEAWTGGERTGRPTDIEPIFGFPAITVTVPSDPAACDVMVDTADGQYLVAAFSVDQGFEDRFPEPCDGARQLAKAAMQNLVK</sequence>
<feature type="compositionally biased region" description="Low complexity" evidence="1">
    <location>
        <begin position="17"/>
        <end position="40"/>
    </location>
</feature>
<name>A0A543JBC2_9PSEU</name>
<dbReference type="InterPro" id="IPR024520">
    <property type="entry name" value="DUF3558"/>
</dbReference>
<feature type="region of interest" description="Disordered" evidence="1">
    <location>
        <begin position="12"/>
        <end position="45"/>
    </location>
</feature>
<dbReference type="EMBL" id="VFPP01000001">
    <property type="protein sequence ID" value="TQM80138.1"/>
    <property type="molecule type" value="Genomic_DNA"/>
</dbReference>
<protein>
    <submittedName>
        <fullName evidence="2">Uncharacterized protein DUF3558</fullName>
    </submittedName>
</protein>
<evidence type="ECO:0000256" key="1">
    <source>
        <dbReference type="SAM" id="MobiDB-lite"/>
    </source>
</evidence>
<accession>A0A543JBC2</accession>